<organism evidence="3 4">
    <name type="scientific">Ascodesmis nigricans</name>
    <dbReference type="NCBI Taxonomy" id="341454"/>
    <lineage>
        <taxon>Eukaryota</taxon>
        <taxon>Fungi</taxon>
        <taxon>Dikarya</taxon>
        <taxon>Ascomycota</taxon>
        <taxon>Pezizomycotina</taxon>
        <taxon>Pezizomycetes</taxon>
        <taxon>Pezizales</taxon>
        <taxon>Ascodesmidaceae</taxon>
        <taxon>Ascodesmis</taxon>
    </lineage>
</organism>
<feature type="compositionally biased region" description="Basic and acidic residues" evidence="1">
    <location>
        <begin position="196"/>
        <end position="221"/>
    </location>
</feature>
<feature type="domain" description="SPX" evidence="2">
    <location>
        <begin position="1"/>
        <end position="274"/>
    </location>
</feature>
<evidence type="ECO:0000313" key="4">
    <source>
        <dbReference type="Proteomes" id="UP000298138"/>
    </source>
</evidence>
<keyword evidence="4" id="KW-1185">Reference proteome</keyword>
<dbReference type="STRING" id="341454.A0A4S2MR19"/>
<protein>
    <recommendedName>
        <fullName evidence="2">SPX domain-containing protein</fullName>
    </recommendedName>
</protein>
<accession>A0A4S2MR19</accession>
<feature type="region of interest" description="Disordered" evidence="1">
    <location>
        <begin position="1"/>
        <end position="31"/>
    </location>
</feature>
<dbReference type="PROSITE" id="PS51382">
    <property type="entry name" value="SPX"/>
    <property type="match status" value="1"/>
</dbReference>
<sequence length="374" mass="43312">MQPIHHPQGSERLSQIHGASPEEDTDDEAPTMAPIALARTNTARAIEEGQPPFLRRVLTLGRQPATVTTELTLSMPEVQAKVEKEFLKWLLDELTKCERFYAEREKEVVQRYDDMYEQLDVMRDRWFRSKHNIPFEEDDAEESTNDSDTTPTNSVSVVHGAETQKPRRRPAWKSVTEAMNGLTKTNPSKTSVVNEETDKYPQYRDYERRRPTRKPSNDPPHRVAKRKLKKAYIEYYHGLEMLKSYITINREAFRKITKKFDKASGLRTSHRFMTEYVDKSYFGGPNNKLDDLMNDTENLFAKFFERGNRKEASQKLRSREHKSLHHASILRSGLSLGASVIIAAYALYTSVGRLHDKNNPDLAMRTSYLLQVRS</sequence>
<dbReference type="Pfam" id="PF03105">
    <property type="entry name" value="SPX"/>
    <property type="match status" value="1"/>
</dbReference>
<reference evidence="3 4" key="1">
    <citation type="submission" date="2019-04" db="EMBL/GenBank/DDBJ databases">
        <title>Comparative genomics and transcriptomics to analyze fruiting body development in filamentous ascomycetes.</title>
        <authorList>
            <consortium name="DOE Joint Genome Institute"/>
            <person name="Lutkenhaus R."/>
            <person name="Traeger S."/>
            <person name="Breuer J."/>
            <person name="Kuo A."/>
            <person name="Lipzen A."/>
            <person name="Pangilinan J."/>
            <person name="Dilworth D."/>
            <person name="Sandor L."/>
            <person name="Poggeler S."/>
            <person name="Barry K."/>
            <person name="Grigoriev I.V."/>
            <person name="Nowrousian M."/>
        </authorList>
    </citation>
    <scope>NUCLEOTIDE SEQUENCE [LARGE SCALE GENOMIC DNA]</scope>
    <source>
        <strain evidence="3 4">CBS 389.68</strain>
    </source>
</reference>
<dbReference type="PANTHER" id="PTHR10783">
    <property type="entry name" value="XENOTROPIC AND POLYTROPIC RETROVIRUS RECEPTOR 1-RELATED"/>
    <property type="match status" value="1"/>
</dbReference>
<evidence type="ECO:0000256" key="1">
    <source>
        <dbReference type="SAM" id="MobiDB-lite"/>
    </source>
</evidence>
<dbReference type="GO" id="GO:0005886">
    <property type="term" value="C:plasma membrane"/>
    <property type="evidence" value="ECO:0007669"/>
    <property type="project" value="TreeGrafter"/>
</dbReference>
<dbReference type="Proteomes" id="UP000298138">
    <property type="component" value="Unassembled WGS sequence"/>
</dbReference>
<dbReference type="AlphaFoldDB" id="A0A4S2MR19"/>
<proteinExistence type="predicted"/>
<evidence type="ECO:0000259" key="2">
    <source>
        <dbReference type="PROSITE" id="PS51382"/>
    </source>
</evidence>
<name>A0A4S2MR19_9PEZI</name>
<feature type="compositionally biased region" description="Low complexity" evidence="1">
    <location>
        <begin position="146"/>
        <end position="158"/>
    </location>
</feature>
<evidence type="ECO:0000313" key="3">
    <source>
        <dbReference type="EMBL" id="TGZ77178.1"/>
    </source>
</evidence>
<gene>
    <name evidence="3" type="ORF">EX30DRAFT_207915</name>
</gene>
<feature type="compositionally biased region" description="Polar residues" evidence="1">
    <location>
        <begin position="182"/>
        <end position="194"/>
    </location>
</feature>
<dbReference type="GO" id="GO:0000822">
    <property type="term" value="F:inositol hexakisphosphate binding"/>
    <property type="evidence" value="ECO:0007669"/>
    <property type="project" value="TreeGrafter"/>
</dbReference>
<dbReference type="InParanoid" id="A0A4S2MR19"/>
<dbReference type="PANTHER" id="PTHR10783:SF103">
    <property type="entry name" value="SOLUTE CARRIER FAMILY 53 MEMBER 1"/>
    <property type="match status" value="1"/>
</dbReference>
<dbReference type="InterPro" id="IPR004331">
    <property type="entry name" value="SPX_dom"/>
</dbReference>
<feature type="region of interest" description="Disordered" evidence="1">
    <location>
        <begin position="137"/>
        <end position="224"/>
    </location>
</feature>
<dbReference type="GO" id="GO:0006817">
    <property type="term" value="P:phosphate ion transport"/>
    <property type="evidence" value="ECO:0007669"/>
    <property type="project" value="TreeGrafter"/>
</dbReference>
<dbReference type="EMBL" id="ML220157">
    <property type="protein sequence ID" value="TGZ77178.1"/>
    <property type="molecule type" value="Genomic_DNA"/>
</dbReference>
<dbReference type="GO" id="GO:0005794">
    <property type="term" value="C:Golgi apparatus"/>
    <property type="evidence" value="ECO:0007669"/>
    <property type="project" value="TreeGrafter"/>
</dbReference>
<dbReference type="GO" id="GO:0016036">
    <property type="term" value="P:cellular response to phosphate starvation"/>
    <property type="evidence" value="ECO:0007669"/>
    <property type="project" value="TreeGrafter"/>
</dbReference>
<dbReference type="OrthoDB" id="9970435at2759"/>
<dbReference type="CDD" id="cd14475">
    <property type="entry name" value="SPX_SYG1_like"/>
    <property type="match status" value="1"/>
</dbReference>